<protein>
    <submittedName>
        <fullName evidence="2">Uncharacterized protein</fullName>
    </submittedName>
</protein>
<keyword evidence="3" id="KW-1185">Reference proteome</keyword>
<evidence type="ECO:0000313" key="2">
    <source>
        <dbReference type="EMBL" id="KAK2948796.1"/>
    </source>
</evidence>
<sequence length="160" mass="18316">MSNIMYRPTNDPADAKDHSLTTYYHESKEGKTWDQVLREPTTRLCAPTEYSEEAIEERIKMECDAIISERKRKCMQGTADCKVRHPEAEKAEIERQVLTQILNDLQAHNRTSSPCPIPSFLSPEELKKEIKQEIEKARLNESKHQQVPPNDPIAGVGAKE</sequence>
<dbReference type="Proteomes" id="UP001281761">
    <property type="component" value="Unassembled WGS sequence"/>
</dbReference>
<reference evidence="2 3" key="1">
    <citation type="journal article" date="2022" name="bioRxiv">
        <title>Genomics of Preaxostyla Flagellates Illuminates Evolutionary Transitions and the Path Towards Mitochondrial Loss.</title>
        <authorList>
            <person name="Novak L.V.F."/>
            <person name="Treitli S.C."/>
            <person name="Pyrih J."/>
            <person name="Halakuc P."/>
            <person name="Pipaliya S.V."/>
            <person name="Vacek V."/>
            <person name="Brzon O."/>
            <person name="Soukal P."/>
            <person name="Eme L."/>
            <person name="Dacks J.B."/>
            <person name="Karnkowska A."/>
            <person name="Elias M."/>
            <person name="Hampl V."/>
        </authorList>
    </citation>
    <scope>NUCLEOTIDE SEQUENCE [LARGE SCALE GENOMIC DNA]</scope>
    <source>
        <strain evidence="2">NAU3</strain>
        <tissue evidence="2">Gut</tissue>
    </source>
</reference>
<organism evidence="2 3">
    <name type="scientific">Blattamonas nauphoetae</name>
    <dbReference type="NCBI Taxonomy" id="2049346"/>
    <lineage>
        <taxon>Eukaryota</taxon>
        <taxon>Metamonada</taxon>
        <taxon>Preaxostyla</taxon>
        <taxon>Oxymonadida</taxon>
        <taxon>Blattamonas</taxon>
    </lineage>
</organism>
<evidence type="ECO:0000313" key="3">
    <source>
        <dbReference type="Proteomes" id="UP001281761"/>
    </source>
</evidence>
<comment type="caution">
    <text evidence="2">The sequence shown here is derived from an EMBL/GenBank/DDBJ whole genome shotgun (WGS) entry which is preliminary data.</text>
</comment>
<accession>A0ABQ9XA55</accession>
<dbReference type="EMBL" id="JARBJD010000168">
    <property type="protein sequence ID" value="KAK2948796.1"/>
    <property type="molecule type" value="Genomic_DNA"/>
</dbReference>
<evidence type="ECO:0000256" key="1">
    <source>
        <dbReference type="SAM" id="MobiDB-lite"/>
    </source>
</evidence>
<proteinExistence type="predicted"/>
<gene>
    <name evidence="2" type="ORF">BLNAU_16246</name>
</gene>
<feature type="region of interest" description="Disordered" evidence="1">
    <location>
        <begin position="137"/>
        <end position="160"/>
    </location>
</feature>
<name>A0ABQ9XA55_9EUKA</name>